<feature type="compositionally biased region" description="Basic and acidic residues" evidence="6">
    <location>
        <begin position="49"/>
        <end position="65"/>
    </location>
</feature>
<feature type="compositionally biased region" description="Acidic residues" evidence="6">
    <location>
        <begin position="204"/>
        <end position="216"/>
    </location>
</feature>
<evidence type="ECO:0000313" key="7">
    <source>
        <dbReference type="EMBL" id="KAK7205742.1"/>
    </source>
</evidence>
<comment type="subcellular location">
    <subcellularLocation>
        <location evidence="1">Nucleus</location>
        <location evidence="1">Nucleolus</location>
    </subcellularLocation>
</comment>
<accession>A0ABR1F7J6</accession>
<evidence type="ECO:0000256" key="4">
    <source>
        <dbReference type="ARBA" id="ARBA00023054"/>
    </source>
</evidence>
<protein>
    <submittedName>
        <fullName evidence="7">Eukaryotic rRNA processing protein EBP2-domain-containing protein</fullName>
    </submittedName>
</protein>
<keyword evidence="4" id="KW-0175">Coiled coil</keyword>
<evidence type="ECO:0000313" key="8">
    <source>
        <dbReference type="Proteomes" id="UP001498771"/>
    </source>
</evidence>
<dbReference type="PANTHER" id="PTHR13028:SF0">
    <property type="entry name" value="RRNA-PROCESSING PROTEIN EBP2-RELATED"/>
    <property type="match status" value="1"/>
</dbReference>
<sequence>MAKSKLKVALDRERGVDRRALKEKEQLKKKQQVKVQKKTGSASVTAGNGEERNSKRAKVDVSEKSKKGKKAAPAPVEESEDENEEEEEDEEFDEEMEGDDDSEEEYEEGDDDDDDAEGLKNELMRMIDTANLEDDLSSDSESDDEDVKAIAEERKKATKAKKEEVKSQKVPAAETKPEKKADKKADKKASKAEKANAKKRAREEEEEEEIDPEDDGIPFSDVPTDSEDDDDSDAAAKDIVPYQRLTINNTKALASSLSSIALPYSSIPFFEHMGFTASEELKIDDVENELQRELAFYNQALEAATKGRGILIKDKVPFARPEDYFAEMVKSDEHMEKLARHHTTLAAEAGARKGGAKPAGTGKSAKSGKSKKPRHKK</sequence>
<organism evidence="7 8">
    <name type="scientific">Myxozyma melibiosi</name>
    <dbReference type="NCBI Taxonomy" id="54550"/>
    <lineage>
        <taxon>Eukaryota</taxon>
        <taxon>Fungi</taxon>
        <taxon>Dikarya</taxon>
        <taxon>Ascomycota</taxon>
        <taxon>Saccharomycotina</taxon>
        <taxon>Lipomycetes</taxon>
        <taxon>Lipomycetales</taxon>
        <taxon>Lipomycetaceae</taxon>
        <taxon>Myxozyma</taxon>
    </lineage>
</organism>
<feature type="compositionally biased region" description="Acidic residues" evidence="6">
    <location>
        <begin position="224"/>
        <end position="233"/>
    </location>
</feature>
<feature type="compositionally biased region" description="Basic and acidic residues" evidence="6">
    <location>
        <begin position="147"/>
        <end position="167"/>
    </location>
</feature>
<keyword evidence="3" id="KW-0690">Ribosome biogenesis</keyword>
<evidence type="ECO:0000256" key="2">
    <source>
        <dbReference type="ARBA" id="ARBA00007336"/>
    </source>
</evidence>
<name>A0ABR1F7J6_9ASCO</name>
<evidence type="ECO:0000256" key="1">
    <source>
        <dbReference type="ARBA" id="ARBA00004604"/>
    </source>
</evidence>
<feature type="region of interest" description="Disordered" evidence="6">
    <location>
        <begin position="1"/>
        <end position="238"/>
    </location>
</feature>
<reference evidence="7 8" key="1">
    <citation type="submission" date="2024-03" db="EMBL/GenBank/DDBJ databases">
        <title>Genome-scale model development and genomic sequencing of the oleaginous clade Lipomyces.</title>
        <authorList>
            <consortium name="Lawrence Berkeley National Laboratory"/>
            <person name="Czajka J.J."/>
            <person name="Han Y."/>
            <person name="Kim J."/>
            <person name="Mondo S.J."/>
            <person name="Hofstad B.A."/>
            <person name="Robles A."/>
            <person name="Haridas S."/>
            <person name="Riley R."/>
            <person name="LaButti K."/>
            <person name="Pangilinan J."/>
            <person name="Andreopoulos W."/>
            <person name="Lipzen A."/>
            <person name="Yan J."/>
            <person name="Wang M."/>
            <person name="Ng V."/>
            <person name="Grigoriev I.V."/>
            <person name="Spatafora J.W."/>
            <person name="Magnuson J.K."/>
            <person name="Baker S.E."/>
            <person name="Pomraning K.R."/>
        </authorList>
    </citation>
    <scope>NUCLEOTIDE SEQUENCE [LARGE SCALE GENOMIC DNA]</scope>
    <source>
        <strain evidence="7 8">Phaff 52-87</strain>
    </source>
</reference>
<feature type="region of interest" description="Disordered" evidence="6">
    <location>
        <begin position="342"/>
        <end position="377"/>
    </location>
</feature>
<dbReference type="EMBL" id="JBBJBU010000004">
    <property type="protein sequence ID" value="KAK7205742.1"/>
    <property type="molecule type" value="Genomic_DNA"/>
</dbReference>
<evidence type="ECO:0000256" key="5">
    <source>
        <dbReference type="ARBA" id="ARBA00023242"/>
    </source>
</evidence>
<dbReference type="Pfam" id="PF05890">
    <property type="entry name" value="Ebp2"/>
    <property type="match status" value="1"/>
</dbReference>
<dbReference type="GeneID" id="90037888"/>
<dbReference type="PANTHER" id="PTHR13028">
    <property type="entry name" value="RRNA PROCESSING PROTEIN EBNA1-BINDING PROTEIN-RELATED"/>
    <property type="match status" value="1"/>
</dbReference>
<dbReference type="RefSeq" id="XP_064768775.1">
    <property type="nucleotide sequence ID" value="XM_064912376.1"/>
</dbReference>
<dbReference type="Proteomes" id="UP001498771">
    <property type="component" value="Unassembled WGS sequence"/>
</dbReference>
<feature type="compositionally biased region" description="Acidic residues" evidence="6">
    <location>
        <begin position="131"/>
        <end position="146"/>
    </location>
</feature>
<feature type="compositionally biased region" description="Basic and acidic residues" evidence="6">
    <location>
        <begin position="8"/>
        <end position="28"/>
    </location>
</feature>
<comment type="similarity">
    <text evidence="2">Belongs to the EBP2 family.</text>
</comment>
<evidence type="ECO:0000256" key="3">
    <source>
        <dbReference type="ARBA" id="ARBA00022517"/>
    </source>
</evidence>
<feature type="compositionally biased region" description="Basic residues" evidence="6">
    <location>
        <begin position="366"/>
        <end position="377"/>
    </location>
</feature>
<comment type="caution">
    <text evidence="7">The sequence shown here is derived from an EMBL/GenBank/DDBJ whole genome shotgun (WGS) entry which is preliminary data.</text>
</comment>
<feature type="compositionally biased region" description="Basic and acidic residues" evidence="6">
    <location>
        <begin position="175"/>
        <end position="196"/>
    </location>
</feature>
<keyword evidence="8" id="KW-1185">Reference proteome</keyword>
<feature type="compositionally biased region" description="Low complexity" evidence="6">
    <location>
        <begin position="356"/>
        <end position="365"/>
    </location>
</feature>
<dbReference type="InterPro" id="IPR008610">
    <property type="entry name" value="Ebp2"/>
</dbReference>
<keyword evidence="5" id="KW-0539">Nucleus</keyword>
<gene>
    <name evidence="7" type="ORF">BZA70DRAFT_276937</name>
</gene>
<feature type="compositionally biased region" description="Acidic residues" evidence="6">
    <location>
        <begin position="77"/>
        <end position="116"/>
    </location>
</feature>
<evidence type="ECO:0000256" key="6">
    <source>
        <dbReference type="SAM" id="MobiDB-lite"/>
    </source>
</evidence>
<proteinExistence type="inferred from homology"/>